<feature type="transmembrane region" description="Helical" evidence="1">
    <location>
        <begin position="260"/>
        <end position="282"/>
    </location>
</feature>
<dbReference type="Proteomes" id="UP000663854">
    <property type="component" value="Unassembled WGS sequence"/>
</dbReference>
<dbReference type="EMBL" id="CAJNOH010001821">
    <property type="protein sequence ID" value="CAF1253174.1"/>
    <property type="molecule type" value="Genomic_DNA"/>
</dbReference>
<dbReference type="InterPro" id="IPR002656">
    <property type="entry name" value="Acyl_transf_3_dom"/>
</dbReference>
<evidence type="ECO:0000259" key="2">
    <source>
        <dbReference type="SMART" id="SM00703"/>
    </source>
</evidence>
<evidence type="ECO:0000256" key="1">
    <source>
        <dbReference type="SAM" id="Phobius"/>
    </source>
</evidence>
<feature type="transmembrane region" description="Helical" evidence="1">
    <location>
        <begin position="343"/>
        <end position="364"/>
    </location>
</feature>
<accession>A0A815ADF7</accession>
<dbReference type="PANTHER" id="PTHR11161:SF0">
    <property type="entry name" value="O-ACYLTRANSFERASE LIKE PROTEIN"/>
    <property type="match status" value="1"/>
</dbReference>
<feature type="transmembrane region" description="Helical" evidence="1">
    <location>
        <begin position="488"/>
        <end position="505"/>
    </location>
</feature>
<dbReference type="SMART" id="SM00703">
    <property type="entry name" value="NRF"/>
    <property type="match status" value="1"/>
</dbReference>
<keyword evidence="6" id="KW-1185">Reference proteome</keyword>
<gene>
    <name evidence="4" type="ORF">JXQ802_LOCUS42449</name>
    <name evidence="3" type="ORF">PYM288_LOCUS27485</name>
</gene>
<dbReference type="AlphaFoldDB" id="A0A815ADF7"/>
<feature type="transmembrane region" description="Helical" evidence="1">
    <location>
        <begin position="436"/>
        <end position="457"/>
    </location>
</feature>
<feature type="transmembrane region" description="Helical" evidence="1">
    <location>
        <begin position="632"/>
        <end position="652"/>
    </location>
</feature>
<reference evidence="3" key="1">
    <citation type="submission" date="2021-02" db="EMBL/GenBank/DDBJ databases">
        <authorList>
            <person name="Nowell W R."/>
        </authorList>
    </citation>
    <scope>NUCLEOTIDE SEQUENCE</scope>
</reference>
<keyword evidence="1" id="KW-1133">Transmembrane helix</keyword>
<comment type="caution">
    <text evidence="3">The sequence shown here is derived from an EMBL/GenBank/DDBJ whole genome shotgun (WGS) entry which is preliminary data.</text>
</comment>
<protein>
    <recommendedName>
        <fullName evidence="2">Nose resistant-to-fluoxetine protein N-terminal domain-containing protein</fullName>
    </recommendedName>
</protein>
<dbReference type="InterPro" id="IPR052728">
    <property type="entry name" value="O2_lipid_transport_reg"/>
</dbReference>
<dbReference type="Pfam" id="PF20146">
    <property type="entry name" value="NRF"/>
    <property type="match status" value="1"/>
</dbReference>
<feature type="transmembrane region" description="Helical" evidence="1">
    <location>
        <begin position="517"/>
        <end position="537"/>
    </location>
</feature>
<keyword evidence="1" id="KW-0812">Transmembrane</keyword>
<sequence>MLSFISLSSKSNTTTKCEQDFVLLVESALRRELWALKILDSWGKPLPSGLLKGNNLWVGNYDECLDPLYQHDNKTFLKQTFDGHYCALLPRGMKPQQTMAYGLILGICVPSSCDRQSTVSLVQSLFNQSNMTENNLLCSNDAASKQKSLSGGAIATCVVLSLLGFLVLIGTIIDLILASRLQSVNHIGSPTQRSSKISPIKLAENKSMILPRHSRYSIQTLLESTYIAFIAEFSAIHTLRRIFTMRKKNDSNSFDCLNGLRVLSLFWVIFGHTITFILIYTSNIIDGFAWSHSMTFQLITSAMFSVDTFFVLSGFLTAILFVREVAKKKLSFRLFILYYIHRYIRLTPTFLLVMLVSINLSPYFGRGPLYPSVQGFETTGCIRRGWWTSILYIGNLVNIHDMCLDASWYLYNDMQFHWIAPLALIPFVIGRKPIAFMVATLFVLVGIGSILGILLYYPNMEVNRITATMQTTGPTFYEKIYLTPWCRISPYAIGLLTGFIVINTGRSYRLNIYTKIFGSLLATVFGLTCIFVMYPDYAFVSGLSRSAIIAYQALSRSFWALVIGWLLFLCSTNQGGIVNTILSWPIWSPLARLNYSAYLIHTIILFITIYNQTIPYYFQPHLMINSYISNLFFIYVAAIVGVIFFETPFVVLEKKFFKR</sequence>
<dbReference type="Proteomes" id="UP000663870">
    <property type="component" value="Unassembled WGS sequence"/>
</dbReference>
<feature type="transmembrane region" description="Helical" evidence="1">
    <location>
        <begin position="557"/>
        <end position="581"/>
    </location>
</feature>
<feature type="domain" description="Nose resistant-to-fluoxetine protein N-terminal" evidence="2">
    <location>
        <begin position="14"/>
        <end position="140"/>
    </location>
</feature>
<dbReference type="EMBL" id="CAJNOL010002870">
    <property type="protein sequence ID" value="CAF1533990.1"/>
    <property type="molecule type" value="Genomic_DNA"/>
</dbReference>
<feature type="transmembrane region" description="Helical" evidence="1">
    <location>
        <begin position="408"/>
        <end position="429"/>
    </location>
</feature>
<name>A0A815ADF7_9BILA</name>
<dbReference type="InterPro" id="IPR006621">
    <property type="entry name" value="Nose-resist-to-fluoxetine_N"/>
</dbReference>
<evidence type="ECO:0000313" key="4">
    <source>
        <dbReference type="EMBL" id="CAF1533990.1"/>
    </source>
</evidence>
<evidence type="ECO:0000313" key="3">
    <source>
        <dbReference type="EMBL" id="CAF1253174.1"/>
    </source>
</evidence>
<proteinExistence type="predicted"/>
<dbReference type="PANTHER" id="PTHR11161">
    <property type="entry name" value="O-ACYLTRANSFERASE"/>
    <property type="match status" value="1"/>
</dbReference>
<dbReference type="GO" id="GO:0016747">
    <property type="term" value="F:acyltransferase activity, transferring groups other than amino-acyl groups"/>
    <property type="evidence" value="ECO:0007669"/>
    <property type="project" value="InterPro"/>
</dbReference>
<feature type="transmembrane region" description="Helical" evidence="1">
    <location>
        <begin position="302"/>
        <end position="322"/>
    </location>
</feature>
<feature type="transmembrane region" description="Helical" evidence="1">
    <location>
        <begin position="153"/>
        <end position="177"/>
    </location>
</feature>
<dbReference type="Pfam" id="PF01757">
    <property type="entry name" value="Acyl_transf_3"/>
    <property type="match status" value="1"/>
</dbReference>
<evidence type="ECO:0000313" key="5">
    <source>
        <dbReference type="Proteomes" id="UP000663854"/>
    </source>
</evidence>
<feature type="transmembrane region" description="Helical" evidence="1">
    <location>
        <begin position="216"/>
        <end position="239"/>
    </location>
</feature>
<feature type="transmembrane region" description="Helical" evidence="1">
    <location>
        <begin position="593"/>
        <end position="612"/>
    </location>
</feature>
<evidence type="ECO:0000313" key="6">
    <source>
        <dbReference type="Proteomes" id="UP000663870"/>
    </source>
</evidence>
<organism evidence="3 5">
    <name type="scientific">Rotaria sordida</name>
    <dbReference type="NCBI Taxonomy" id="392033"/>
    <lineage>
        <taxon>Eukaryota</taxon>
        <taxon>Metazoa</taxon>
        <taxon>Spiralia</taxon>
        <taxon>Gnathifera</taxon>
        <taxon>Rotifera</taxon>
        <taxon>Eurotatoria</taxon>
        <taxon>Bdelloidea</taxon>
        <taxon>Philodinida</taxon>
        <taxon>Philodinidae</taxon>
        <taxon>Rotaria</taxon>
    </lineage>
</organism>
<keyword evidence="1" id="KW-0472">Membrane</keyword>